<dbReference type="EMBL" id="GEZM01011966">
    <property type="protein sequence ID" value="JAV93328.1"/>
    <property type="molecule type" value="Transcribed_RNA"/>
</dbReference>
<dbReference type="AlphaFoldDB" id="A0A1Y1N784"/>
<feature type="compositionally biased region" description="Polar residues" evidence="1">
    <location>
        <begin position="284"/>
        <end position="294"/>
    </location>
</feature>
<evidence type="ECO:0000256" key="1">
    <source>
        <dbReference type="SAM" id="MobiDB-lite"/>
    </source>
</evidence>
<feature type="transmembrane region" description="Helical" evidence="2">
    <location>
        <begin position="156"/>
        <end position="175"/>
    </location>
</feature>
<keyword evidence="2" id="KW-1133">Transmembrane helix</keyword>
<protein>
    <submittedName>
        <fullName evidence="3">Uncharacterized protein</fullName>
    </submittedName>
</protein>
<evidence type="ECO:0000313" key="3">
    <source>
        <dbReference type="EMBL" id="JAV93328.1"/>
    </source>
</evidence>
<feature type="transmembrane region" description="Helical" evidence="2">
    <location>
        <begin position="93"/>
        <end position="112"/>
    </location>
</feature>
<organism evidence="3">
    <name type="scientific">Photinus pyralis</name>
    <name type="common">Common eastern firefly</name>
    <name type="synonym">Lampyris pyralis</name>
    <dbReference type="NCBI Taxonomy" id="7054"/>
    <lineage>
        <taxon>Eukaryota</taxon>
        <taxon>Metazoa</taxon>
        <taxon>Ecdysozoa</taxon>
        <taxon>Arthropoda</taxon>
        <taxon>Hexapoda</taxon>
        <taxon>Insecta</taxon>
        <taxon>Pterygota</taxon>
        <taxon>Neoptera</taxon>
        <taxon>Endopterygota</taxon>
        <taxon>Coleoptera</taxon>
        <taxon>Polyphaga</taxon>
        <taxon>Elateriformia</taxon>
        <taxon>Elateroidea</taxon>
        <taxon>Lampyridae</taxon>
        <taxon>Lampyrinae</taxon>
        <taxon>Photinus</taxon>
    </lineage>
</organism>
<name>A0A1Y1N784_PHOPY</name>
<proteinExistence type="predicted"/>
<evidence type="ECO:0000256" key="2">
    <source>
        <dbReference type="SAM" id="Phobius"/>
    </source>
</evidence>
<feature type="transmembrane region" description="Helical" evidence="2">
    <location>
        <begin position="57"/>
        <end position="81"/>
    </location>
</feature>
<keyword evidence="2" id="KW-0472">Membrane</keyword>
<sequence length="306" mass="30283">MGGTVVLGLAVKVDVVDFVAATVDGLVCLTVVGDGFGGAGFGAGLAAKGRVLVGVNFVAVTLVGLNFSGAALAVGVVFVAVNAGFFARGLTSPFAIGFFSATLLGGFTSFGVSLPPKVLLTADAVFGGAGFVGAVVFAGCAFAAGAALGASFVAEILAGVFFDAAAATAVAGFAFSTTRSIRAAGATSTSSDLLSCDGVVTVCTGNSGAMISDLISRVTFCVSSPLSGDAMSGMRDLSMKEFTSVVAMDSVSAIDFGESDMWGMVSRISVGDARGKGESFTDEVMSSTGESSWGESVDRVGSRRGD</sequence>
<accession>A0A1Y1N784</accession>
<keyword evidence="2" id="KW-0812">Transmembrane</keyword>
<feature type="transmembrane region" description="Helical" evidence="2">
    <location>
        <begin position="124"/>
        <end position="150"/>
    </location>
</feature>
<feature type="region of interest" description="Disordered" evidence="1">
    <location>
        <begin position="273"/>
        <end position="306"/>
    </location>
</feature>
<reference evidence="3" key="1">
    <citation type="journal article" date="2016" name="Sci. Rep.">
        <title>Molecular characterization of firefly nuptial gifts: a multi-omics approach sheds light on postcopulatory sexual selection.</title>
        <authorList>
            <person name="Al-Wathiqui N."/>
            <person name="Fallon T.R."/>
            <person name="South A."/>
            <person name="Weng J.K."/>
            <person name="Lewis S.M."/>
        </authorList>
    </citation>
    <scope>NUCLEOTIDE SEQUENCE</scope>
</reference>
<feature type="compositionally biased region" description="Basic and acidic residues" evidence="1">
    <location>
        <begin position="296"/>
        <end position="306"/>
    </location>
</feature>